<dbReference type="FunFam" id="1.20.1260.20:FF:000001">
    <property type="entry name" value="PPE family protein PPE41"/>
    <property type="match status" value="1"/>
</dbReference>
<dbReference type="InterPro" id="IPR000030">
    <property type="entry name" value="PPE_dom"/>
</dbReference>
<dbReference type="RefSeq" id="WP_144950267.1">
    <property type="nucleotide sequence ID" value="NZ_VMQU01000017.1"/>
</dbReference>
<organism evidence="4 5">
    <name type="scientific">Mycobacterium helveticum</name>
    <dbReference type="NCBI Taxonomy" id="2592811"/>
    <lineage>
        <taxon>Bacteria</taxon>
        <taxon>Bacillati</taxon>
        <taxon>Actinomycetota</taxon>
        <taxon>Actinomycetes</taxon>
        <taxon>Mycobacteriales</taxon>
        <taxon>Mycobacteriaceae</taxon>
        <taxon>Mycobacterium</taxon>
    </lineage>
</organism>
<feature type="domain" description="PPE" evidence="2">
    <location>
        <begin position="3"/>
        <end position="165"/>
    </location>
</feature>
<dbReference type="AlphaFoldDB" id="A0A557XYA9"/>
<protein>
    <submittedName>
        <fullName evidence="4">PPE family protein</fullName>
    </submittedName>
</protein>
<dbReference type="Pfam" id="PF00823">
    <property type="entry name" value="PPE"/>
    <property type="match status" value="1"/>
</dbReference>
<dbReference type="SUPFAM" id="SSF140459">
    <property type="entry name" value="PE/PPE dimer-like"/>
    <property type="match status" value="1"/>
</dbReference>
<sequence>MIDFGGLPPEVNSARMYAGPGAGSLSAAAVAWDNLAAELNFAAGHYRSVVAGLTAGRWLGPASLSMASAFGPYVAWTVGLAARAAESAGQARLAVEAYEAAFTMTVPPTAVAANRVRLATLVATNFFGQNSAAIAATEAEYGEMWAQDAAALYEYAAHSAIACELTQLVQPPQVVNPAGAATQATAVANSAAASPAQQLSLANLVSSIPSMLSALSSPASTLAGLTGSSPGFEVAAYALPSWSMAAATPVYALSSILGIAQSGQGLAGAFTAVEGAAEGAAAEAAGAAASGAEALGSLGPGLLGSLGTATSLGPLSVPASWTSVIPSAQMIGSVTPLSDAGLHGAGMSPSVLGAAPRAAMAGAARSVGPRYGNIPTIMARPPSGGYV</sequence>
<proteinExistence type="inferred from homology"/>
<dbReference type="PANTHER" id="PTHR46766:SF1">
    <property type="entry name" value="GLUTAMINE-RICH PROTEIN 2"/>
    <property type="match status" value="1"/>
</dbReference>
<dbReference type="PANTHER" id="PTHR46766">
    <property type="entry name" value="GLUTAMINE-RICH PROTEIN 2"/>
    <property type="match status" value="1"/>
</dbReference>
<gene>
    <name evidence="4" type="ORF">FPZ47_06170</name>
</gene>
<dbReference type="OrthoDB" id="4752359at2"/>
<dbReference type="EMBL" id="VMQU01000017">
    <property type="protein sequence ID" value="TVS91147.1"/>
    <property type="molecule type" value="Genomic_DNA"/>
</dbReference>
<keyword evidence="5" id="KW-1185">Reference proteome</keyword>
<dbReference type="Proteomes" id="UP000320513">
    <property type="component" value="Unassembled WGS sequence"/>
</dbReference>
<dbReference type="GO" id="GO:0052572">
    <property type="term" value="P:response to host immune response"/>
    <property type="evidence" value="ECO:0007669"/>
    <property type="project" value="TreeGrafter"/>
</dbReference>
<evidence type="ECO:0000313" key="5">
    <source>
        <dbReference type="Proteomes" id="UP000320513"/>
    </source>
</evidence>
<accession>A0A557XYA9</accession>
<dbReference type="Pfam" id="PF12484">
    <property type="entry name" value="PPE-SVP"/>
    <property type="match status" value="1"/>
</dbReference>
<evidence type="ECO:0000259" key="3">
    <source>
        <dbReference type="Pfam" id="PF12484"/>
    </source>
</evidence>
<evidence type="ECO:0000313" key="4">
    <source>
        <dbReference type="EMBL" id="TVS91147.1"/>
    </source>
</evidence>
<dbReference type="InterPro" id="IPR022171">
    <property type="entry name" value="PPE_C"/>
</dbReference>
<evidence type="ECO:0000259" key="2">
    <source>
        <dbReference type="Pfam" id="PF00823"/>
    </source>
</evidence>
<dbReference type="InterPro" id="IPR038332">
    <property type="entry name" value="PPE_sf"/>
</dbReference>
<comment type="similarity">
    <text evidence="1">Belongs to the mycobacterial PPE family.</text>
</comment>
<dbReference type="Gene3D" id="1.20.1260.20">
    <property type="entry name" value="PPE superfamily"/>
    <property type="match status" value="1"/>
</dbReference>
<evidence type="ECO:0000256" key="1">
    <source>
        <dbReference type="ARBA" id="ARBA00010652"/>
    </source>
</evidence>
<reference evidence="4 5" key="1">
    <citation type="submission" date="2019-07" db="EMBL/GenBank/DDBJ databases">
        <title>New Mycobacterium species.</title>
        <authorList>
            <person name="Tortoli E."/>
            <person name="Ghielmetti G."/>
            <person name="Friedel U."/>
            <person name="Trovato A."/>
        </authorList>
    </citation>
    <scope>NUCLEOTIDE SEQUENCE [LARGE SCALE GENOMIC DNA]</scope>
    <source>
        <strain evidence="4 5">16-83</strain>
    </source>
</reference>
<name>A0A557XYA9_9MYCO</name>
<comment type="caution">
    <text evidence="4">The sequence shown here is derived from an EMBL/GenBank/DDBJ whole genome shotgun (WGS) entry which is preliminary data.</text>
</comment>
<feature type="domain" description="PPE family C-terminal" evidence="3">
    <location>
        <begin position="304"/>
        <end position="381"/>
    </location>
</feature>